<dbReference type="EMBL" id="ML208405">
    <property type="protein sequence ID" value="TFK66445.1"/>
    <property type="molecule type" value="Genomic_DNA"/>
</dbReference>
<evidence type="ECO:0000313" key="1">
    <source>
        <dbReference type="EMBL" id="TFK66445.1"/>
    </source>
</evidence>
<accession>A0ACD3AKZ1</accession>
<name>A0ACD3AKZ1_9AGAR</name>
<organism evidence="1 2">
    <name type="scientific">Pluteus cervinus</name>
    <dbReference type="NCBI Taxonomy" id="181527"/>
    <lineage>
        <taxon>Eukaryota</taxon>
        <taxon>Fungi</taxon>
        <taxon>Dikarya</taxon>
        <taxon>Basidiomycota</taxon>
        <taxon>Agaricomycotina</taxon>
        <taxon>Agaricomycetes</taxon>
        <taxon>Agaricomycetidae</taxon>
        <taxon>Agaricales</taxon>
        <taxon>Pluteineae</taxon>
        <taxon>Pluteaceae</taxon>
        <taxon>Pluteus</taxon>
    </lineage>
</organism>
<dbReference type="Proteomes" id="UP000308600">
    <property type="component" value="Unassembled WGS sequence"/>
</dbReference>
<evidence type="ECO:0000313" key="2">
    <source>
        <dbReference type="Proteomes" id="UP000308600"/>
    </source>
</evidence>
<keyword evidence="2" id="KW-1185">Reference proteome</keyword>
<sequence length="544" mass="60070">MSAATLLPLSYSIQPTKKAQWSATQEKSILKDYPFVLTQEALDQYVVRMYLQVLWLPESILPLTVLVPSLRRVDAPSSSTGPHPLHGLLEPLLLTARAASKKYQVELPTILADGGGAGEIEETMMWFALEHEKDTSETGVEGSNSNANSDVNSTEHIAGPWTNEKWREKYLERMERREVQIQILLYLLKLSLPGPSPPVTESPSNRKKRRRSTWKNPVEEESWEDRLEAFMDKLSMWQLVNKLDDVASDASKGKRDWMQIFCEDVIEPQFKSKLPELCSLLRSKVFPSSPFSDDESRGTSRAGSPATETVPQPQSKGVTPASSRYPSPAPSTSANSLSHQPLPRDGSISDASRSLARSRSRSLSVSLAQERERERAASIGAVANKKRVLNREVSMSRVFKPKPKPSTESGSSQSNNNPTNPNNKATAANNGKNQNNNNGQRDTARLGKGKSRRGRNGDEMGVTLVVDTPVKLHKTHSFPGSQAQSQSQTQLTRHREPTTLVLDEEEFWNPSGSTGSLTLKSVAMDIDDNGAMVATDEEDNDGAP</sequence>
<reference evidence="1 2" key="1">
    <citation type="journal article" date="2019" name="Nat. Ecol. Evol.">
        <title>Megaphylogeny resolves global patterns of mushroom evolution.</title>
        <authorList>
            <person name="Varga T."/>
            <person name="Krizsan K."/>
            <person name="Foldi C."/>
            <person name="Dima B."/>
            <person name="Sanchez-Garcia M."/>
            <person name="Sanchez-Ramirez S."/>
            <person name="Szollosi G.J."/>
            <person name="Szarkandi J.G."/>
            <person name="Papp V."/>
            <person name="Albert L."/>
            <person name="Andreopoulos W."/>
            <person name="Angelini C."/>
            <person name="Antonin V."/>
            <person name="Barry K.W."/>
            <person name="Bougher N.L."/>
            <person name="Buchanan P."/>
            <person name="Buyck B."/>
            <person name="Bense V."/>
            <person name="Catcheside P."/>
            <person name="Chovatia M."/>
            <person name="Cooper J."/>
            <person name="Damon W."/>
            <person name="Desjardin D."/>
            <person name="Finy P."/>
            <person name="Geml J."/>
            <person name="Haridas S."/>
            <person name="Hughes K."/>
            <person name="Justo A."/>
            <person name="Karasinski D."/>
            <person name="Kautmanova I."/>
            <person name="Kiss B."/>
            <person name="Kocsube S."/>
            <person name="Kotiranta H."/>
            <person name="LaButti K.M."/>
            <person name="Lechner B.E."/>
            <person name="Liimatainen K."/>
            <person name="Lipzen A."/>
            <person name="Lukacs Z."/>
            <person name="Mihaltcheva S."/>
            <person name="Morgado L.N."/>
            <person name="Niskanen T."/>
            <person name="Noordeloos M.E."/>
            <person name="Ohm R.A."/>
            <person name="Ortiz-Santana B."/>
            <person name="Ovrebo C."/>
            <person name="Racz N."/>
            <person name="Riley R."/>
            <person name="Savchenko A."/>
            <person name="Shiryaev A."/>
            <person name="Soop K."/>
            <person name="Spirin V."/>
            <person name="Szebenyi C."/>
            <person name="Tomsovsky M."/>
            <person name="Tulloss R.E."/>
            <person name="Uehling J."/>
            <person name="Grigoriev I.V."/>
            <person name="Vagvolgyi C."/>
            <person name="Papp T."/>
            <person name="Martin F.M."/>
            <person name="Miettinen O."/>
            <person name="Hibbett D.S."/>
            <person name="Nagy L.G."/>
        </authorList>
    </citation>
    <scope>NUCLEOTIDE SEQUENCE [LARGE SCALE GENOMIC DNA]</scope>
    <source>
        <strain evidence="1 2">NL-1719</strain>
    </source>
</reference>
<protein>
    <submittedName>
        <fullName evidence="1">Uncharacterized protein</fullName>
    </submittedName>
</protein>
<gene>
    <name evidence="1" type="ORF">BDN72DRAFT_917580</name>
</gene>
<proteinExistence type="predicted"/>